<evidence type="ECO:0000256" key="8">
    <source>
        <dbReference type="SAM" id="MobiDB-lite"/>
    </source>
</evidence>
<feature type="domain" description="C2H2-type" evidence="9">
    <location>
        <begin position="84"/>
        <end position="112"/>
    </location>
</feature>
<dbReference type="PROSITE" id="PS00028">
    <property type="entry name" value="ZINC_FINGER_C2H2_1"/>
    <property type="match status" value="2"/>
</dbReference>
<dbReference type="FunFam" id="3.30.160.60:FF:000065">
    <property type="entry name" value="B-cell CLL/lymphoma 6, member B"/>
    <property type="match status" value="1"/>
</dbReference>
<feature type="region of interest" description="Disordered" evidence="8">
    <location>
        <begin position="677"/>
        <end position="698"/>
    </location>
</feature>
<dbReference type="InterPro" id="IPR036236">
    <property type="entry name" value="Znf_C2H2_sf"/>
</dbReference>
<dbReference type="InterPro" id="IPR013087">
    <property type="entry name" value="Znf_C2H2_type"/>
</dbReference>
<dbReference type="InterPro" id="IPR051059">
    <property type="entry name" value="VerF-like"/>
</dbReference>
<dbReference type="GO" id="GO:0008270">
    <property type="term" value="F:zinc ion binding"/>
    <property type="evidence" value="ECO:0007669"/>
    <property type="project" value="UniProtKB-KW"/>
</dbReference>
<dbReference type="PANTHER" id="PTHR40626:SF13">
    <property type="entry name" value="RESPIRATION FACTOR 2-RELATED"/>
    <property type="match status" value="1"/>
</dbReference>
<evidence type="ECO:0000256" key="1">
    <source>
        <dbReference type="ARBA" id="ARBA00004123"/>
    </source>
</evidence>
<feature type="region of interest" description="Disordered" evidence="8">
    <location>
        <begin position="928"/>
        <end position="984"/>
    </location>
</feature>
<keyword evidence="6" id="KW-0539">Nucleus</keyword>
<dbReference type="GO" id="GO:0000981">
    <property type="term" value="F:DNA-binding transcription factor activity, RNA polymerase II-specific"/>
    <property type="evidence" value="ECO:0007669"/>
    <property type="project" value="InterPro"/>
</dbReference>
<proteinExistence type="predicted"/>
<feature type="region of interest" description="Disordered" evidence="8">
    <location>
        <begin position="1"/>
        <end position="55"/>
    </location>
</feature>
<dbReference type="GO" id="GO:0005634">
    <property type="term" value="C:nucleus"/>
    <property type="evidence" value="ECO:0007669"/>
    <property type="project" value="UniProtKB-SubCell"/>
</dbReference>
<protein>
    <recommendedName>
        <fullName evidence="9">C2H2-type domain-containing protein</fullName>
    </recommendedName>
</protein>
<dbReference type="AlphaFoldDB" id="A0AAN6IS69"/>
<evidence type="ECO:0000313" key="11">
    <source>
        <dbReference type="Proteomes" id="UP001161757"/>
    </source>
</evidence>
<feature type="compositionally biased region" description="Polar residues" evidence="8">
    <location>
        <begin position="931"/>
        <end position="950"/>
    </location>
</feature>
<evidence type="ECO:0000259" key="9">
    <source>
        <dbReference type="PROSITE" id="PS50157"/>
    </source>
</evidence>
<evidence type="ECO:0000313" key="10">
    <source>
        <dbReference type="EMBL" id="KAJ8988607.1"/>
    </source>
</evidence>
<dbReference type="GO" id="GO:0000785">
    <property type="term" value="C:chromatin"/>
    <property type="evidence" value="ECO:0007669"/>
    <property type="project" value="TreeGrafter"/>
</dbReference>
<dbReference type="SUPFAM" id="SSF57667">
    <property type="entry name" value="beta-beta-alpha zinc fingers"/>
    <property type="match status" value="1"/>
</dbReference>
<feature type="compositionally biased region" description="Low complexity" evidence="8">
    <location>
        <begin position="436"/>
        <end position="448"/>
    </location>
</feature>
<dbReference type="GO" id="GO:0000978">
    <property type="term" value="F:RNA polymerase II cis-regulatory region sequence-specific DNA binding"/>
    <property type="evidence" value="ECO:0007669"/>
    <property type="project" value="InterPro"/>
</dbReference>
<dbReference type="SMART" id="SM00355">
    <property type="entry name" value="ZnF_C2H2"/>
    <property type="match status" value="2"/>
</dbReference>
<reference evidence="10" key="1">
    <citation type="submission" date="2023-01" db="EMBL/GenBank/DDBJ databases">
        <title>Exophiala dermititidis isolated from Cystic Fibrosis Patient.</title>
        <authorList>
            <person name="Kurbessoian T."/>
            <person name="Crocker A."/>
            <person name="Murante D."/>
            <person name="Hogan D.A."/>
            <person name="Stajich J.E."/>
        </authorList>
    </citation>
    <scope>NUCLEOTIDE SEQUENCE</scope>
    <source>
        <strain evidence="10">Ex8</strain>
    </source>
</reference>
<evidence type="ECO:0000256" key="7">
    <source>
        <dbReference type="PROSITE-ProRule" id="PRU00042"/>
    </source>
</evidence>
<comment type="subcellular location">
    <subcellularLocation>
        <location evidence="1">Nucleus</location>
    </subcellularLocation>
</comment>
<evidence type="ECO:0000256" key="5">
    <source>
        <dbReference type="ARBA" id="ARBA00022833"/>
    </source>
</evidence>
<sequence>MAAISPEAVPSDMTDVNEADAVSSEGNATSKGEAVEPAPLLKPAFPPPKTDKPRPHVCTTCMRSFARLEHLKRHERSHTKEKPFQCPECARCFARRDLLLRHQQKLHSSTTPSSRPRAARRESAAGVATGRVRKNSTTNGPPSMRPRANTLSHVDSSTLGMRAESVRNPSRMFAPGQHHHNSAGVMGAAQGYTHRSGNANHLSLHLPKLETHGLSMDLSGGLRTAPPFGGFGAEFGLGHMDFDSEQGDTINPHALHMTNLQGLGLDPAASSFQQLLHGMSTSQAIADDDTSFEWIAQGFENQMSFAQANENAIDDSSPSAMSTNSPGGMNDMTSDQTLPAMRQTGVSNGNLWSTNLTGPTPMMDSPAGMDLMSSFTDFMHGPVETISPKSLLPHGVSLDMSLPTPPEFGSLDMSGMQSSMHFPGFQLPLGAEGPASASSTTSMDSSLRQSSVTTMSSEFVSDRVRNVLIDGLSQNAGFGQRKYSQPAISSPLSPGTASRTKGFSASAFPSTHDLRRYVMAYIKYFHPHLPFLHIASLNFESPEFTTPIRLVSGQSQFGQATVAGGGSCLILSIAAIGALYEHEVCHSKELFEGAKRLISSYLEERRKANMTRTQFAPRHSTEREDTPLWLVQAMLLNVIYGHNCGDKTAAELASNHCAALVSLARGAELARPSQGLFREGHKPQSSGGPSSSMASSGWNSMLSEAEDSDWMEWKVMEERKRTLYAVFILSSMLVTAYNHPPALTNSEIRLNLPCDEEFWAAESAQAWRSLGGAVGAEANSTTFAESLTHLLMAAQRQRRRSSAAVPQGSPLEPELKPSTFGCLILVNALHNYIWETRQRHLGRQWTASETEQMHAHIEPALRAWQAAWASNPTHSLERPNPFGAGPLSADCIPLLDLAYVRLFVNFGRSKEAFWQRDYDAMAQELAKSPLPTRSPSTSAGAKNKASPNTEPENRGEEQSGSPGQGAGSSGTWEGQGSNREESQLARRERYLRKAAFYAADSLSMSDKLGLSFAEHTSRELPTQSAMCAFDCAQVLAEWIAAVQERVGKYIGIIGRDDMNLMEVPSILLLEDEDRKLIHKLEEILSNAELKIESGGGYDLSAAREGGHGSRILVLTAYLLERDAVWPVFKLMARSLETQAAHIKERALASVA</sequence>
<dbReference type="InterPro" id="IPR007219">
    <property type="entry name" value="XnlR_reg_dom"/>
</dbReference>
<dbReference type="FunFam" id="3.30.160.60:FF:000576">
    <property type="entry name" value="C2H2 transcription factor (AmdX)"/>
    <property type="match status" value="1"/>
</dbReference>
<dbReference type="GO" id="GO:0006351">
    <property type="term" value="P:DNA-templated transcription"/>
    <property type="evidence" value="ECO:0007669"/>
    <property type="project" value="InterPro"/>
</dbReference>
<feature type="compositionally biased region" description="Low complexity" evidence="8">
    <location>
        <begin position="685"/>
        <end position="698"/>
    </location>
</feature>
<accession>A0AAN6IS69</accession>
<dbReference type="Gene3D" id="3.30.160.60">
    <property type="entry name" value="Classic Zinc Finger"/>
    <property type="match status" value="2"/>
</dbReference>
<evidence type="ECO:0000256" key="2">
    <source>
        <dbReference type="ARBA" id="ARBA00022723"/>
    </source>
</evidence>
<feature type="domain" description="C2H2-type" evidence="9">
    <location>
        <begin position="56"/>
        <end position="83"/>
    </location>
</feature>
<dbReference type="PROSITE" id="PS50157">
    <property type="entry name" value="ZINC_FINGER_C2H2_2"/>
    <property type="match status" value="2"/>
</dbReference>
<keyword evidence="5" id="KW-0862">Zinc</keyword>
<dbReference type="Pfam" id="PF04082">
    <property type="entry name" value="Fungal_trans"/>
    <property type="match status" value="1"/>
</dbReference>
<gene>
    <name evidence="10" type="ORF">HRR80_007245</name>
</gene>
<comment type="caution">
    <text evidence="10">The sequence shown here is derived from an EMBL/GenBank/DDBJ whole genome shotgun (WGS) entry which is preliminary data.</text>
</comment>
<feature type="compositionally biased region" description="Polar residues" evidence="8">
    <location>
        <begin position="149"/>
        <end position="158"/>
    </location>
</feature>
<dbReference type="CDD" id="cd12148">
    <property type="entry name" value="fungal_TF_MHR"/>
    <property type="match status" value="1"/>
</dbReference>
<evidence type="ECO:0000256" key="6">
    <source>
        <dbReference type="ARBA" id="ARBA00023242"/>
    </source>
</evidence>
<organism evidence="10 11">
    <name type="scientific">Exophiala dermatitidis</name>
    <name type="common">Black yeast-like fungus</name>
    <name type="synonym">Wangiella dermatitidis</name>
    <dbReference type="NCBI Taxonomy" id="5970"/>
    <lineage>
        <taxon>Eukaryota</taxon>
        <taxon>Fungi</taxon>
        <taxon>Dikarya</taxon>
        <taxon>Ascomycota</taxon>
        <taxon>Pezizomycotina</taxon>
        <taxon>Eurotiomycetes</taxon>
        <taxon>Chaetothyriomycetidae</taxon>
        <taxon>Chaetothyriales</taxon>
        <taxon>Herpotrichiellaceae</taxon>
        <taxon>Exophiala</taxon>
    </lineage>
</organism>
<name>A0AAN6IS69_EXODE</name>
<evidence type="ECO:0000256" key="3">
    <source>
        <dbReference type="ARBA" id="ARBA00022737"/>
    </source>
</evidence>
<feature type="region of interest" description="Disordered" evidence="8">
    <location>
        <begin position="426"/>
        <end position="448"/>
    </location>
</feature>
<dbReference type="PANTHER" id="PTHR40626">
    <property type="entry name" value="MIP31509P"/>
    <property type="match status" value="1"/>
</dbReference>
<keyword evidence="2" id="KW-0479">Metal-binding</keyword>
<evidence type="ECO:0000256" key="4">
    <source>
        <dbReference type="ARBA" id="ARBA00022771"/>
    </source>
</evidence>
<keyword evidence="4 7" id="KW-0863">Zinc-finger</keyword>
<feature type="region of interest" description="Disordered" evidence="8">
    <location>
        <begin position="103"/>
        <end position="158"/>
    </location>
</feature>
<keyword evidence="3" id="KW-0677">Repeat</keyword>
<dbReference type="EMBL" id="JAJGCB010000017">
    <property type="protein sequence ID" value="KAJ8988607.1"/>
    <property type="molecule type" value="Genomic_DNA"/>
</dbReference>
<dbReference type="Proteomes" id="UP001161757">
    <property type="component" value="Unassembled WGS sequence"/>
</dbReference>